<dbReference type="EC" id="5.3.2.2" evidence="9"/>
<comment type="caution">
    <text evidence="16">The sequence shown here is derived from an EMBL/GenBank/DDBJ whole genome shotgun (WGS) entry which is preliminary data.</text>
</comment>
<dbReference type="GO" id="GO:0019752">
    <property type="term" value="P:carboxylic acid metabolic process"/>
    <property type="evidence" value="ECO:0007669"/>
    <property type="project" value="UniProtKB-ARBA"/>
</dbReference>
<dbReference type="Proteomes" id="UP000663868">
    <property type="component" value="Unassembled WGS sequence"/>
</dbReference>
<feature type="domain" description="Fumarylacetoacetase-like C-terminal" evidence="15">
    <location>
        <begin position="14"/>
        <end position="206"/>
    </location>
</feature>
<dbReference type="EMBL" id="CAJNOE010000110">
    <property type="protein sequence ID" value="CAF0927409.1"/>
    <property type="molecule type" value="Genomic_DNA"/>
</dbReference>
<dbReference type="EMBL" id="CAJOBB010003967">
    <property type="protein sequence ID" value="CAF4067761.1"/>
    <property type="molecule type" value="Genomic_DNA"/>
</dbReference>
<evidence type="ECO:0000313" key="16">
    <source>
        <dbReference type="EMBL" id="CAF0927409.1"/>
    </source>
</evidence>
<evidence type="ECO:0000259" key="15">
    <source>
        <dbReference type="Pfam" id="PF01557"/>
    </source>
</evidence>
<evidence type="ECO:0000256" key="1">
    <source>
        <dbReference type="ARBA" id="ARBA00010211"/>
    </source>
</evidence>
<name>A0A814BGX7_9BILA</name>
<evidence type="ECO:0000256" key="11">
    <source>
        <dbReference type="ARBA" id="ARBA00047858"/>
    </source>
</evidence>
<dbReference type="PANTHER" id="PTHR11820:SF7">
    <property type="entry name" value="ACYLPYRUVASE FAHD1, MITOCHONDRIAL"/>
    <property type="match status" value="1"/>
</dbReference>
<comment type="catalytic activity">
    <reaction evidence="11">
        <text>a 3-acylpyruvate + H2O = a carboxylate + pyruvate + H(+)</text>
        <dbReference type="Rhea" id="RHEA:19009"/>
        <dbReference type="ChEBI" id="CHEBI:15361"/>
        <dbReference type="ChEBI" id="CHEBI:15377"/>
        <dbReference type="ChEBI" id="CHEBI:15378"/>
        <dbReference type="ChEBI" id="CHEBI:29067"/>
        <dbReference type="ChEBI" id="CHEBI:57278"/>
        <dbReference type="EC" id="3.7.1.5"/>
    </reaction>
</comment>
<dbReference type="GO" id="GO:0046872">
    <property type="term" value="F:metal ion binding"/>
    <property type="evidence" value="ECO:0007669"/>
    <property type="project" value="UniProtKB-KW"/>
</dbReference>
<dbReference type="GO" id="GO:0018773">
    <property type="term" value="F:acetylpyruvate hydrolase activity"/>
    <property type="evidence" value="ECO:0007669"/>
    <property type="project" value="TreeGrafter"/>
</dbReference>
<evidence type="ECO:0000256" key="9">
    <source>
        <dbReference type="ARBA" id="ARBA00044973"/>
    </source>
</evidence>
<evidence type="ECO:0000256" key="2">
    <source>
        <dbReference type="ARBA" id="ARBA00012947"/>
    </source>
</evidence>
<dbReference type="Gene3D" id="3.90.850.10">
    <property type="entry name" value="Fumarylacetoacetase-like, C-terminal domain"/>
    <property type="match status" value="1"/>
</dbReference>
<evidence type="ECO:0000256" key="13">
    <source>
        <dbReference type="ARBA" id="ARBA00047973"/>
    </source>
</evidence>
<gene>
    <name evidence="16" type="ORF">IZO911_LOCUS13671</name>
    <name evidence="17" type="ORF">KXQ929_LOCUS32546</name>
</gene>
<evidence type="ECO:0000313" key="17">
    <source>
        <dbReference type="EMBL" id="CAF4067761.1"/>
    </source>
</evidence>
<keyword evidence="3" id="KW-0479">Metal-binding</keyword>
<comment type="catalytic activity">
    <reaction evidence="12">
        <text>3-fumarylpyruvate + H2O = fumarate + pyruvate + H(+)</text>
        <dbReference type="Rhea" id="RHEA:26168"/>
        <dbReference type="ChEBI" id="CHEBI:15361"/>
        <dbReference type="ChEBI" id="CHEBI:15377"/>
        <dbReference type="ChEBI" id="CHEBI:15378"/>
        <dbReference type="ChEBI" id="CHEBI:16854"/>
        <dbReference type="ChEBI" id="CHEBI:29806"/>
    </reaction>
</comment>
<dbReference type="PANTHER" id="PTHR11820">
    <property type="entry name" value="ACYLPYRUVASE"/>
    <property type="match status" value="1"/>
</dbReference>
<evidence type="ECO:0000256" key="5">
    <source>
        <dbReference type="ARBA" id="ARBA00039040"/>
    </source>
</evidence>
<dbReference type="SUPFAM" id="SSF56529">
    <property type="entry name" value="FAH"/>
    <property type="match status" value="1"/>
</dbReference>
<reference evidence="16" key="1">
    <citation type="submission" date="2021-02" db="EMBL/GenBank/DDBJ databases">
        <authorList>
            <person name="Nowell W R."/>
        </authorList>
    </citation>
    <scope>NUCLEOTIDE SEQUENCE</scope>
</reference>
<dbReference type="AlphaFoldDB" id="A0A814BGX7"/>
<dbReference type="FunFam" id="3.90.850.10:FF:000003">
    <property type="entry name" value="Fumarylacetoacetate hydrolase domain-containing 1"/>
    <property type="match status" value="1"/>
</dbReference>
<dbReference type="Proteomes" id="UP000663860">
    <property type="component" value="Unassembled WGS sequence"/>
</dbReference>
<proteinExistence type="inferred from homology"/>
<dbReference type="InterPro" id="IPR036663">
    <property type="entry name" value="Fumarylacetoacetase_C_sf"/>
</dbReference>
<comment type="catalytic activity">
    <reaction evidence="14">
        <text>acetylpyruvate + H2O = acetate + pyruvate + H(+)</text>
        <dbReference type="Rhea" id="RHEA:16097"/>
        <dbReference type="ChEBI" id="CHEBI:15360"/>
        <dbReference type="ChEBI" id="CHEBI:15361"/>
        <dbReference type="ChEBI" id="CHEBI:15377"/>
        <dbReference type="ChEBI" id="CHEBI:15378"/>
        <dbReference type="ChEBI" id="CHEBI:30089"/>
    </reaction>
</comment>
<dbReference type="EC" id="3.7.1.5" evidence="5"/>
<dbReference type="GO" id="GO:0047621">
    <property type="term" value="F:acylpyruvate hydrolase activity"/>
    <property type="evidence" value="ECO:0007669"/>
    <property type="project" value="UniProtKB-EC"/>
</dbReference>
<dbReference type="GO" id="GO:0005739">
    <property type="term" value="C:mitochondrion"/>
    <property type="evidence" value="ECO:0007669"/>
    <property type="project" value="TreeGrafter"/>
</dbReference>
<comment type="catalytic activity">
    <reaction evidence="8">
        <text>oxaloacetate = enol-oxaloacetate</text>
        <dbReference type="Rhea" id="RHEA:16021"/>
        <dbReference type="ChEBI" id="CHEBI:16452"/>
        <dbReference type="ChEBI" id="CHEBI:17479"/>
        <dbReference type="EC" id="5.3.2.2"/>
    </reaction>
    <physiologicalReaction direction="right-to-left" evidence="8">
        <dbReference type="Rhea" id="RHEA:16023"/>
    </physiologicalReaction>
</comment>
<evidence type="ECO:0000256" key="4">
    <source>
        <dbReference type="ARBA" id="ARBA00032305"/>
    </source>
</evidence>
<evidence type="ECO:0000256" key="14">
    <source>
        <dbReference type="ARBA" id="ARBA00048846"/>
    </source>
</evidence>
<evidence type="ECO:0000256" key="7">
    <source>
        <dbReference type="ARBA" id="ARBA00044830"/>
    </source>
</evidence>
<evidence type="ECO:0000256" key="3">
    <source>
        <dbReference type="ARBA" id="ARBA00022723"/>
    </source>
</evidence>
<dbReference type="InterPro" id="IPR011234">
    <property type="entry name" value="Fumarylacetoacetase-like_C"/>
</dbReference>
<protein>
    <recommendedName>
        <fullName evidence="10">Oxaloacetate tautomerase FAHD1, mitochondrial</fullName>
        <ecNumber evidence="5">3.7.1.5</ecNumber>
        <ecNumber evidence="2">4.1.1.112</ecNumber>
        <ecNumber evidence="9">5.3.2.2</ecNumber>
    </recommendedName>
    <alternativeName>
        <fullName evidence="7">Acylpyruvase FAHD1</fullName>
    </alternativeName>
    <alternativeName>
        <fullName evidence="6">Fumarylacetoacetate hydrolase domain-containing protein 1</fullName>
    </alternativeName>
    <alternativeName>
        <fullName evidence="4">Oxaloacetate decarboxylase</fullName>
    </alternativeName>
</protein>
<evidence type="ECO:0000256" key="10">
    <source>
        <dbReference type="ARBA" id="ARBA00044980"/>
    </source>
</evidence>
<comment type="catalytic activity">
    <reaction evidence="13">
        <text>oxaloacetate + H(+) = pyruvate + CO2</text>
        <dbReference type="Rhea" id="RHEA:15641"/>
        <dbReference type="ChEBI" id="CHEBI:15361"/>
        <dbReference type="ChEBI" id="CHEBI:15378"/>
        <dbReference type="ChEBI" id="CHEBI:16452"/>
        <dbReference type="ChEBI" id="CHEBI:16526"/>
        <dbReference type="EC" id="4.1.1.112"/>
    </reaction>
</comment>
<dbReference type="EC" id="4.1.1.112" evidence="2"/>
<evidence type="ECO:0000256" key="8">
    <source>
        <dbReference type="ARBA" id="ARBA00044911"/>
    </source>
</evidence>
<dbReference type="GO" id="GO:0008948">
    <property type="term" value="F:oxaloacetate decarboxylase activity"/>
    <property type="evidence" value="ECO:0007669"/>
    <property type="project" value="UniProtKB-EC"/>
</dbReference>
<evidence type="ECO:0000313" key="18">
    <source>
        <dbReference type="Proteomes" id="UP000663860"/>
    </source>
</evidence>
<evidence type="ECO:0000256" key="6">
    <source>
        <dbReference type="ARBA" id="ARBA00042340"/>
    </source>
</evidence>
<evidence type="ECO:0000256" key="12">
    <source>
        <dbReference type="ARBA" id="ARBA00047963"/>
    </source>
</evidence>
<accession>A0A814BGX7</accession>
<dbReference type="NCBIfam" id="NF007967">
    <property type="entry name" value="PRK10691.1"/>
    <property type="match status" value="1"/>
</dbReference>
<dbReference type="GO" id="GO:0050163">
    <property type="term" value="F:oxaloacetate tautomerase activity"/>
    <property type="evidence" value="ECO:0007669"/>
    <property type="project" value="UniProtKB-EC"/>
</dbReference>
<organism evidence="16 18">
    <name type="scientific">Adineta steineri</name>
    <dbReference type="NCBI Taxonomy" id="433720"/>
    <lineage>
        <taxon>Eukaryota</taxon>
        <taxon>Metazoa</taxon>
        <taxon>Spiralia</taxon>
        <taxon>Gnathifera</taxon>
        <taxon>Rotifera</taxon>
        <taxon>Eurotatoria</taxon>
        <taxon>Bdelloidea</taxon>
        <taxon>Adinetida</taxon>
        <taxon>Adinetidae</taxon>
        <taxon>Adineta</taxon>
    </lineage>
</organism>
<dbReference type="Pfam" id="PF01557">
    <property type="entry name" value="FAA_hydrolase"/>
    <property type="match status" value="1"/>
</dbReference>
<sequence length="221" mass="24537">MASSLKNFRSICKKIICIGRNYSEHASELGNAVPTKPMIFMKPPSAFIVPPNEIKIPSEWDELHHEVELGVIIDKQCQNVTKEQAEKNIGGYCLALDMTGRKVQDQLKKQGHPWLLAKGFDTSCPCGDFIDKTQLNLSSSVNLWLSVNGKMKQNGHTRDMIFSISDLIVYISKYITLEHGDLILTGTPAGVGPVKRGDHIEAGLTGENNFKYSMKFNVASK</sequence>
<comment type="similarity">
    <text evidence="1">Belongs to the FAH family.</text>
</comment>